<evidence type="ECO:0000313" key="2">
    <source>
        <dbReference type="EMBL" id="CAE0472649.1"/>
    </source>
</evidence>
<reference evidence="2" key="1">
    <citation type="submission" date="2021-01" db="EMBL/GenBank/DDBJ databases">
        <authorList>
            <person name="Corre E."/>
            <person name="Pelletier E."/>
            <person name="Niang G."/>
            <person name="Scheremetjew M."/>
            <person name="Finn R."/>
            <person name="Kale V."/>
            <person name="Holt S."/>
            <person name="Cochrane G."/>
            <person name="Meng A."/>
            <person name="Brown T."/>
            <person name="Cohen L."/>
        </authorList>
    </citation>
    <scope>NUCLEOTIDE SEQUENCE</scope>
    <source>
        <strain evidence="2">MM31A-1</strain>
    </source>
</reference>
<organism evidence="2">
    <name type="scientific">Chaetoceros debilis</name>
    <dbReference type="NCBI Taxonomy" id="122233"/>
    <lineage>
        <taxon>Eukaryota</taxon>
        <taxon>Sar</taxon>
        <taxon>Stramenopiles</taxon>
        <taxon>Ochrophyta</taxon>
        <taxon>Bacillariophyta</taxon>
        <taxon>Coscinodiscophyceae</taxon>
        <taxon>Chaetocerotophycidae</taxon>
        <taxon>Chaetocerotales</taxon>
        <taxon>Chaetocerotaceae</taxon>
        <taxon>Chaetoceros</taxon>
    </lineage>
</organism>
<accession>A0A7S3QBV1</accession>
<keyword evidence="1" id="KW-0472">Membrane</keyword>
<evidence type="ECO:0000256" key="1">
    <source>
        <dbReference type="SAM" id="Phobius"/>
    </source>
</evidence>
<dbReference type="AlphaFoldDB" id="A0A7S3QBV1"/>
<feature type="transmembrane region" description="Helical" evidence="1">
    <location>
        <begin position="149"/>
        <end position="174"/>
    </location>
</feature>
<name>A0A7S3QBV1_9STRA</name>
<protein>
    <submittedName>
        <fullName evidence="2">Uncharacterized protein</fullName>
    </submittedName>
</protein>
<keyword evidence="1" id="KW-1133">Transmembrane helix</keyword>
<proteinExistence type="predicted"/>
<keyword evidence="1" id="KW-0812">Transmembrane</keyword>
<sequence>MITSNQEKPTNICDDDIEANQTKSIKEDEDTEPPVNHSGHDHLQQDHLVITGIPLIGIDSKEEVGKCEEFESSAADSDLASRNLFLRNFTCGLMLGSFFVWPTIRICFFYLLTRCKTIGNLFFLEDKEQDPEMPNWLMALHYDPDRVSAVWRIIFIVETRVLNVMMMFLSLAIYLSKDGCLHKGKLLGVIYSPIVMHVVFRLEMVTTRSGHLRVE</sequence>
<feature type="transmembrane region" description="Helical" evidence="1">
    <location>
        <begin position="91"/>
        <end position="112"/>
    </location>
</feature>
<gene>
    <name evidence="2" type="ORF">CDEB00056_LOCUS17502</name>
</gene>
<dbReference type="EMBL" id="HBIO01022790">
    <property type="protein sequence ID" value="CAE0472649.1"/>
    <property type="molecule type" value="Transcribed_RNA"/>
</dbReference>